<proteinExistence type="predicted"/>
<dbReference type="HOGENOM" id="CLU_1545332_0_0_10"/>
<sequence length="173" mass="20049">MRQNNKYLQKVADELTVYQRYLIDETIELTPTQFDTFDKIDTARAWLREGYSDSQVLTMLKQSKHLADRRSREILVMAYATFAELRQSKDKDGVKFLYSELFRKAAMEALQAGEFVAFQMLLKEAAKIDGAYKDDAEVKTDEYKKPTKIKLVVKATPEKRAVQDVGYEVIKSE</sequence>
<name>I0KCA2_9BACT</name>
<dbReference type="Proteomes" id="UP000011058">
    <property type="component" value="Chromosome"/>
</dbReference>
<dbReference type="STRING" id="1166018.FAES_3748"/>
<dbReference type="KEGG" id="fae:FAES_3748"/>
<reference evidence="1 2" key="1">
    <citation type="journal article" date="2012" name="J. Bacteriol.">
        <title>Genome Sequence of Fibrella aestuarina BUZ 2T, a Filamentous Marine Bacterium.</title>
        <authorList>
            <person name="Filippini M."/>
            <person name="Qi W."/>
            <person name="Blom J."/>
            <person name="Goesmann A."/>
            <person name="Smits T.H."/>
            <person name="Bagheri H.C."/>
        </authorList>
    </citation>
    <scope>NUCLEOTIDE SEQUENCE [LARGE SCALE GENOMIC DNA]</scope>
    <source>
        <strain evidence="2">BUZ 2T</strain>
    </source>
</reference>
<protein>
    <submittedName>
        <fullName evidence="1">Uncharacterized protein</fullName>
    </submittedName>
</protein>
<dbReference type="OrthoDB" id="947980at2"/>
<organism evidence="1 2">
    <name type="scientific">Fibrella aestuarina BUZ 2</name>
    <dbReference type="NCBI Taxonomy" id="1166018"/>
    <lineage>
        <taxon>Bacteria</taxon>
        <taxon>Pseudomonadati</taxon>
        <taxon>Bacteroidota</taxon>
        <taxon>Cytophagia</taxon>
        <taxon>Cytophagales</taxon>
        <taxon>Spirosomataceae</taxon>
        <taxon>Fibrella</taxon>
    </lineage>
</organism>
<gene>
    <name evidence="1" type="ORF">FAES_3748</name>
</gene>
<dbReference type="eggNOG" id="ENOG5032R06">
    <property type="taxonomic scope" value="Bacteria"/>
</dbReference>
<accession>I0KCA2</accession>
<evidence type="ECO:0000313" key="2">
    <source>
        <dbReference type="Proteomes" id="UP000011058"/>
    </source>
</evidence>
<dbReference type="RefSeq" id="WP_015332854.1">
    <property type="nucleotide sequence ID" value="NC_020054.1"/>
</dbReference>
<keyword evidence="2" id="KW-1185">Reference proteome</keyword>
<evidence type="ECO:0000313" key="1">
    <source>
        <dbReference type="EMBL" id="CCH01755.1"/>
    </source>
</evidence>
<dbReference type="EMBL" id="HE796683">
    <property type="protein sequence ID" value="CCH01755.1"/>
    <property type="molecule type" value="Genomic_DNA"/>
</dbReference>
<dbReference type="AlphaFoldDB" id="I0KCA2"/>